<comment type="caution">
    <text evidence="1">The sequence shown here is derived from an EMBL/GenBank/DDBJ whole genome shotgun (WGS) entry which is preliminary data.</text>
</comment>
<reference evidence="1 2" key="1">
    <citation type="submission" date="2021-03" db="EMBL/GenBank/DDBJ databases">
        <title>Actinoplanes flavus sp. nov., a novel actinomycete isolated from Coconut Palm rhizosphere soil.</title>
        <authorList>
            <person name="Luo X."/>
        </authorList>
    </citation>
    <scope>NUCLEOTIDE SEQUENCE [LARGE SCALE GENOMIC DNA]</scope>
    <source>
        <strain evidence="1 2">NEAU-H7</strain>
    </source>
</reference>
<sequence>MAQPCALLDHEHIAAVLGPDGGSFAPPRTHTGPQGTWQLCERESGYGVPGRNLTAFVLRLDLAQPTTARTRFDAPVVSVAGLGSGAYVRADPNVGQQLSAYDGNLNIEITVTAIAGATPSAGQVQPVMIDSARQAMEELLAQR</sequence>
<proteinExistence type="predicted"/>
<accession>A0ABS3UCY0</accession>
<dbReference type="EMBL" id="JAGFNS010000002">
    <property type="protein sequence ID" value="MBO3736630.1"/>
    <property type="molecule type" value="Genomic_DNA"/>
</dbReference>
<evidence type="ECO:0000313" key="1">
    <source>
        <dbReference type="EMBL" id="MBO3736630.1"/>
    </source>
</evidence>
<keyword evidence="2" id="KW-1185">Reference proteome</keyword>
<gene>
    <name evidence="1" type="ORF">J5X75_03740</name>
</gene>
<evidence type="ECO:0000313" key="2">
    <source>
        <dbReference type="Proteomes" id="UP000679690"/>
    </source>
</evidence>
<dbReference type="RefSeq" id="WP_208465849.1">
    <property type="nucleotide sequence ID" value="NZ_JAGFNS010000002.1"/>
</dbReference>
<name>A0ABS3UCY0_9ACTN</name>
<organism evidence="1 2">
    <name type="scientific">Actinoplanes flavus</name>
    <dbReference type="NCBI Taxonomy" id="2820290"/>
    <lineage>
        <taxon>Bacteria</taxon>
        <taxon>Bacillati</taxon>
        <taxon>Actinomycetota</taxon>
        <taxon>Actinomycetes</taxon>
        <taxon>Micromonosporales</taxon>
        <taxon>Micromonosporaceae</taxon>
        <taxon>Actinoplanes</taxon>
    </lineage>
</organism>
<dbReference type="Proteomes" id="UP000679690">
    <property type="component" value="Unassembled WGS sequence"/>
</dbReference>
<protein>
    <submittedName>
        <fullName evidence="1">Uncharacterized protein</fullName>
    </submittedName>
</protein>